<feature type="compositionally biased region" description="Acidic residues" evidence="1">
    <location>
        <begin position="431"/>
        <end position="441"/>
    </location>
</feature>
<comment type="caution">
    <text evidence="3">The sequence shown here is derived from an EMBL/GenBank/DDBJ whole genome shotgun (WGS) entry which is preliminary data.</text>
</comment>
<sequence>MESACNASADNPSDGKPRIIKCNDYCLIAERNKRVALALDIEETASAPGPRIPDYDSYVLDYASANMEFTLKIEKQLGEWVADISKPILYFPAMKGHRRKFVHELAANYNVTSESVDVEPYRSVTIRRLPDTSIPDLLASQACRQKRPVTTSSASSTVEQLRKPMIKDPVNAIYLHDLVFGLTRSELAAQLAPVFGNIKYGIRWLTDDDAVLVPHPGSMQMDELEIVLVRLRSGIKTIAAKGNLCERVELCWINQEGEVVSHTNVGSGSQTRRFFSASQGNQGVRKMPPKIENAFALLDDDERIAAAKRAEEERILRAREAAGTLSIDAWEEASTFSPAAVDSHPIQPLASKVSGKFVAKSTELTDEVVDDWQELLDDDEAVVEGDDDSKDGATSSEQERNPDKNAATSAIPDQQQSTLMASARVLKDEEQNQEDNEQEEF</sequence>
<dbReference type="SMART" id="SM00393">
    <property type="entry name" value="R3H"/>
    <property type="match status" value="1"/>
</dbReference>
<feature type="domain" description="R3H" evidence="2">
    <location>
        <begin position="67"/>
        <end position="130"/>
    </location>
</feature>
<proteinExistence type="predicted"/>
<keyword evidence="4" id="KW-1185">Reference proteome</keyword>
<dbReference type="InterPro" id="IPR001374">
    <property type="entry name" value="R3H_dom"/>
</dbReference>
<dbReference type="GO" id="GO:0003676">
    <property type="term" value="F:nucleic acid binding"/>
    <property type="evidence" value="ECO:0007669"/>
    <property type="project" value="UniProtKB-UniRule"/>
</dbReference>
<feature type="compositionally biased region" description="Polar residues" evidence="1">
    <location>
        <begin position="406"/>
        <end position="420"/>
    </location>
</feature>
<evidence type="ECO:0000313" key="3">
    <source>
        <dbReference type="EMBL" id="KAF9988071.1"/>
    </source>
</evidence>
<accession>A0A9P6MBN4</accession>
<dbReference type="Pfam" id="PF01424">
    <property type="entry name" value="R3H"/>
    <property type="match status" value="1"/>
</dbReference>
<dbReference type="PROSITE" id="PS51061">
    <property type="entry name" value="R3H"/>
    <property type="match status" value="1"/>
</dbReference>
<dbReference type="Proteomes" id="UP000749646">
    <property type="component" value="Unassembled WGS sequence"/>
</dbReference>
<dbReference type="SUPFAM" id="SSF82708">
    <property type="entry name" value="R3H domain"/>
    <property type="match status" value="1"/>
</dbReference>
<feature type="region of interest" description="Disordered" evidence="1">
    <location>
        <begin position="378"/>
        <end position="441"/>
    </location>
</feature>
<reference evidence="3" key="1">
    <citation type="journal article" date="2020" name="Fungal Divers.">
        <title>Resolving the Mortierellaceae phylogeny through synthesis of multi-gene phylogenetics and phylogenomics.</title>
        <authorList>
            <person name="Vandepol N."/>
            <person name="Liber J."/>
            <person name="Desiro A."/>
            <person name="Na H."/>
            <person name="Kennedy M."/>
            <person name="Barry K."/>
            <person name="Grigoriev I.V."/>
            <person name="Miller A.N."/>
            <person name="O'Donnell K."/>
            <person name="Stajich J.E."/>
            <person name="Bonito G."/>
        </authorList>
    </citation>
    <scope>NUCLEOTIDE SEQUENCE</scope>
    <source>
        <strain evidence="3">MES-2147</strain>
    </source>
</reference>
<dbReference type="Gene3D" id="3.30.1370.50">
    <property type="entry name" value="R3H-like domain"/>
    <property type="match status" value="1"/>
</dbReference>
<dbReference type="AlphaFoldDB" id="A0A9P6MBN4"/>
<dbReference type="EMBL" id="JAAAHW010003143">
    <property type="protein sequence ID" value="KAF9988071.1"/>
    <property type="molecule type" value="Genomic_DNA"/>
</dbReference>
<dbReference type="InterPro" id="IPR036867">
    <property type="entry name" value="R3H_dom_sf"/>
</dbReference>
<feature type="compositionally biased region" description="Acidic residues" evidence="1">
    <location>
        <begin position="378"/>
        <end position="389"/>
    </location>
</feature>
<evidence type="ECO:0000313" key="4">
    <source>
        <dbReference type="Proteomes" id="UP000749646"/>
    </source>
</evidence>
<name>A0A9P6MBN4_9FUNG</name>
<evidence type="ECO:0000259" key="2">
    <source>
        <dbReference type="PROSITE" id="PS51061"/>
    </source>
</evidence>
<gene>
    <name evidence="3" type="ORF">BGZ65_012460</name>
</gene>
<organism evidence="3 4">
    <name type="scientific">Modicella reniformis</name>
    <dbReference type="NCBI Taxonomy" id="1440133"/>
    <lineage>
        <taxon>Eukaryota</taxon>
        <taxon>Fungi</taxon>
        <taxon>Fungi incertae sedis</taxon>
        <taxon>Mucoromycota</taxon>
        <taxon>Mortierellomycotina</taxon>
        <taxon>Mortierellomycetes</taxon>
        <taxon>Mortierellales</taxon>
        <taxon>Mortierellaceae</taxon>
        <taxon>Modicella</taxon>
    </lineage>
</organism>
<protein>
    <recommendedName>
        <fullName evidence="2">R3H domain-containing protein</fullName>
    </recommendedName>
</protein>
<dbReference type="OrthoDB" id="6512771at2759"/>
<evidence type="ECO:0000256" key="1">
    <source>
        <dbReference type="SAM" id="MobiDB-lite"/>
    </source>
</evidence>